<gene>
    <name evidence="3" type="ORF">ILT43_03095</name>
</gene>
<comment type="caution">
    <text evidence="3">The sequence shown here is derived from an EMBL/GenBank/DDBJ whole genome shotgun (WGS) entry which is preliminary data.</text>
</comment>
<dbReference type="EMBL" id="JAFEMC010000001">
    <property type="protein sequence ID" value="MBM6575342.1"/>
    <property type="molecule type" value="Genomic_DNA"/>
</dbReference>
<dbReference type="CDD" id="cd06170">
    <property type="entry name" value="LuxR_C_like"/>
    <property type="match status" value="1"/>
</dbReference>
<dbReference type="Proteomes" id="UP000763641">
    <property type="component" value="Unassembled WGS sequence"/>
</dbReference>
<protein>
    <submittedName>
        <fullName evidence="3">Ig-like domain-containing protein</fullName>
    </submittedName>
</protein>
<keyword evidence="4" id="KW-1185">Reference proteome</keyword>
<evidence type="ECO:0000313" key="4">
    <source>
        <dbReference type="Proteomes" id="UP000763641"/>
    </source>
</evidence>
<dbReference type="SMART" id="SM00421">
    <property type="entry name" value="HTH_LUXR"/>
    <property type="match status" value="1"/>
</dbReference>
<organism evidence="3 4">
    <name type="scientific">Sphingomonas longa</name>
    <dbReference type="NCBI Taxonomy" id="2778730"/>
    <lineage>
        <taxon>Bacteria</taxon>
        <taxon>Pseudomonadati</taxon>
        <taxon>Pseudomonadota</taxon>
        <taxon>Alphaproteobacteria</taxon>
        <taxon>Sphingomonadales</taxon>
        <taxon>Sphingomonadaceae</taxon>
        <taxon>Sphingomonas</taxon>
    </lineage>
</organism>
<evidence type="ECO:0000256" key="1">
    <source>
        <dbReference type="ARBA" id="ARBA00022729"/>
    </source>
</evidence>
<feature type="domain" description="HTH luxR-type" evidence="2">
    <location>
        <begin position="1"/>
        <end position="63"/>
    </location>
</feature>
<evidence type="ECO:0000259" key="2">
    <source>
        <dbReference type="PROSITE" id="PS50043"/>
    </source>
</evidence>
<dbReference type="InterPro" id="IPR000792">
    <property type="entry name" value="Tscrpt_reg_LuxR_C"/>
</dbReference>
<dbReference type="InterPro" id="IPR036388">
    <property type="entry name" value="WH-like_DNA-bd_sf"/>
</dbReference>
<dbReference type="PROSITE" id="PS50043">
    <property type="entry name" value="HTH_LUXR_2"/>
    <property type="match status" value="1"/>
</dbReference>
<name>A0ABS2D355_9SPHN</name>
<dbReference type="Pfam" id="PF13205">
    <property type="entry name" value="Big_5"/>
    <property type="match status" value="1"/>
</dbReference>
<dbReference type="Pfam" id="PF00196">
    <property type="entry name" value="GerE"/>
    <property type="match status" value="1"/>
</dbReference>
<sequence>MDLPLTGIERRVLALLAEGHTAKTAAVELGLTENAVNERLREARRKTGVGSSRELARKLAAASASQENRDEEIGMAAAPPVGQPVATDPSHRAAGRWPKVLIAMSILIAAGVFAYLLLPQQTAPIAPDPLLGSIEMKSFPGVEALYGKLRRERRDTGWVTTTEAALLNRYGSIAGLSRLRATCASTLCEIAGEIEDERGGKTLEQLQDYRFIRPADMGFTLEGTFMVAAGPDGKGVFVAYHHRVSREVPKISRSRPADGTVVPAGPVTISVTFDRPMQRDSYSFTSTDVAGYPDCDPRPQVSADGRTFSLRCTALAGKAYAVGINYGRFRNFVGANGTPARPEVIRFSTR</sequence>
<accession>A0ABS2D355</accession>
<dbReference type="RefSeq" id="WP_204194155.1">
    <property type="nucleotide sequence ID" value="NZ_JAFEMC010000001.1"/>
</dbReference>
<proteinExistence type="predicted"/>
<dbReference type="InterPro" id="IPR016032">
    <property type="entry name" value="Sig_transdc_resp-reg_C-effctor"/>
</dbReference>
<keyword evidence="1" id="KW-0732">Signal</keyword>
<reference evidence="3 4" key="1">
    <citation type="submission" date="2020-12" db="EMBL/GenBank/DDBJ databases">
        <title>Sphingomonas sp.</title>
        <authorList>
            <person name="Kim M.K."/>
        </authorList>
    </citation>
    <scope>NUCLEOTIDE SEQUENCE [LARGE SCALE GENOMIC DNA]</scope>
    <source>
        <strain evidence="3 4">BT552</strain>
    </source>
</reference>
<dbReference type="InterPro" id="IPR032812">
    <property type="entry name" value="SbsA_Ig"/>
</dbReference>
<evidence type="ECO:0000313" key="3">
    <source>
        <dbReference type="EMBL" id="MBM6575342.1"/>
    </source>
</evidence>
<dbReference type="Gene3D" id="1.10.10.10">
    <property type="entry name" value="Winged helix-like DNA-binding domain superfamily/Winged helix DNA-binding domain"/>
    <property type="match status" value="1"/>
</dbReference>
<dbReference type="SUPFAM" id="SSF46894">
    <property type="entry name" value="C-terminal effector domain of the bipartite response regulators"/>
    <property type="match status" value="1"/>
</dbReference>